<keyword evidence="3" id="KW-1185">Reference proteome</keyword>
<comment type="caution">
    <text evidence="2">The sequence shown here is derived from an EMBL/GenBank/DDBJ whole genome shotgun (WGS) entry which is preliminary data.</text>
</comment>
<evidence type="ECO:0000313" key="3">
    <source>
        <dbReference type="Proteomes" id="UP000317316"/>
    </source>
</evidence>
<sequence>MFNGRSIPKIKFNPEKVSVTAITHDFHNMNNEGKLPLPWFDLETMQKRHVSQKNVFTFSATGATHDLPAEEKEGRDTVLASLTAEKTEDKLVAYKRNETADLPKKRESHRRKMQYDTFVDDIKKEPTIQSAKHPKVSKKAIKIPFSLFAKIHTFRYPPISIEANTNSVYQIEVQDEQDIVFKSESNHEMEDSLEFNLTNDPDKYPKVSKKVIRIPFSLFEKIHNFRYPPILTEANTNFVPQIEAQVEQEIVLKSELNFELEDEVVLDVLEDTQEFNLQNETDQLNKMSKKTIKIPFSLFEKIHNFRYPPISTEANTTCVPQIEDQAEQEIVSPSEPNLEMEEIIASDTIVDDSNKDYQNNYEDDKINQSNKLSGQTETRLRKLTIPFSTFVEIDNFLHPPLFGSTDQKTFTFIDPSDNKPPQLDTKLVDTVTYLHEQPYCHLIGFKSHELIFTTSQKSVERESNNKQKAYHRAVVVSIHNSISMKEGETDKTYPNHKYVYTRVPVIVGEYNVEVCLDEDVLFKEKVYKVKEISKVVELINCKFVPTKYSPSSTGKNRIALKGKLFMEGNIHQSIQYLPRIKVEENSVSLKEEQFSHSIHQNIVIELIIQLLQVQTVINQQLT</sequence>
<proteinExistence type="predicted"/>
<accession>A0A544THK6</accession>
<dbReference type="InterPro" id="IPR057174">
    <property type="entry name" value="DUF7852"/>
</dbReference>
<protein>
    <recommendedName>
        <fullName evidence="1">DUF7852 domain-containing protein</fullName>
    </recommendedName>
</protein>
<dbReference type="Proteomes" id="UP000317316">
    <property type="component" value="Unassembled WGS sequence"/>
</dbReference>
<evidence type="ECO:0000259" key="1">
    <source>
        <dbReference type="Pfam" id="PF25250"/>
    </source>
</evidence>
<dbReference type="Pfam" id="PF25250">
    <property type="entry name" value="DUF7852"/>
    <property type="match status" value="1"/>
</dbReference>
<reference evidence="2 3" key="1">
    <citation type="submission" date="2019-05" db="EMBL/GenBank/DDBJ databases">
        <title>Psychrobacillus vulpis sp. nov., a new species isolated from feces of a red fox that inhabits in The Tablas de Daimiel Natural Park, Albacete, Spain.</title>
        <authorList>
            <person name="Rodriguez M."/>
            <person name="Reina J.C."/>
            <person name="Bejar V."/>
            <person name="Llamas I."/>
        </authorList>
    </citation>
    <scope>NUCLEOTIDE SEQUENCE [LARGE SCALE GENOMIC DNA]</scope>
    <source>
        <strain evidence="2 3">NEAU-3TGS17</strain>
    </source>
</reference>
<dbReference type="EMBL" id="VDGH01000001">
    <property type="protein sequence ID" value="TQR16924.1"/>
    <property type="molecule type" value="Genomic_DNA"/>
</dbReference>
<dbReference type="AlphaFoldDB" id="A0A544THK6"/>
<feature type="domain" description="DUF7852" evidence="1">
    <location>
        <begin position="379"/>
        <end position="616"/>
    </location>
</feature>
<dbReference type="NCBIfam" id="NF045793">
    <property type="entry name" value="BC_2427_fam"/>
    <property type="match status" value="1"/>
</dbReference>
<evidence type="ECO:0000313" key="2">
    <source>
        <dbReference type="EMBL" id="TQR16924.1"/>
    </source>
</evidence>
<name>A0A544THK6_9BACI</name>
<dbReference type="RefSeq" id="WP_142537168.1">
    <property type="nucleotide sequence ID" value="NZ_BMIE01000002.1"/>
</dbReference>
<gene>
    <name evidence="2" type="ORF">FG382_01860</name>
</gene>
<dbReference type="OrthoDB" id="2440066at2"/>
<organism evidence="2 3">
    <name type="scientific">Psychrobacillus lasiicapitis</name>
    <dbReference type="NCBI Taxonomy" id="1636719"/>
    <lineage>
        <taxon>Bacteria</taxon>
        <taxon>Bacillati</taxon>
        <taxon>Bacillota</taxon>
        <taxon>Bacilli</taxon>
        <taxon>Bacillales</taxon>
        <taxon>Bacillaceae</taxon>
        <taxon>Psychrobacillus</taxon>
    </lineage>
</organism>